<dbReference type="Proteomes" id="UP000800235">
    <property type="component" value="Unassembled WGS sequence"/>
</dbReference>
<feature type="region of interest" description="Disordered" evidence="1">
    <location>
        <begin position="299"/>
        <end position="332"/>
    </location>
</feature>
<evidence type="ECO:0000256" key="2">
    <source>
        <dbReference type="SAM" id="Phobius"/>
    </source>
</evidence>
<dbReference type="OrthoDB" id="4480814at2759"/>
<gene>
    <name evidence="3" type="ORF">EJ08DRAFT_623464</name>
</gene>
<keyword evidence="2" id="KW-1133">Transmembrane helix</keyword>
<sequence length="332" mass="35947">MGKAGRICAIATPMVLTVASLLCLLVVFLGGLNKGDPNLRSLYYFKADTTEFQKNYTSAIKDIPFTNADDKLRNLITKLQSSAKSSDLADVYTVYLWNYCSGSKDNSTSGGVKLTQCSSRKAQFWFNPVEVWGLNGTGVTDLLPKSIENGLNVYHKVSTWMFIAYTVAFWATVVNVVVGLVAIFSRWGSCVTAVVSAVATLFTFLAALTSTILFSTLVGTFNTALKSYGIRLTVGTKMMSLDWIAFAFSLGASLFWTISICCCSGKSSHKTKSAEKHGSAYSGFGGQKYERLSGNHGNAGGHEMDNFGGHGAGSSPYKGRETAYEPFRHERG</sequence>
<keyword evidence="2" id="KW-0472">Membrane</keyword>
<dbReference type="Pfam" id="PF06687">
    <property type="entry name" value="SUR7"/>
    <property type="match status" value="1"/>
</dbReference>
<protein>
    <submittedName>
        <fullName evidence="3">Integral membrane protein</fullName>
    </submittedName>
</protein>
<keyword evidence="4" id="KW-1185">Reference proteome</keyword>
<proteinExistence type="predicted"/>
<name>A0A9P4P406_9PEZI</name>
<dbReference type="EMBL" id="MU007009">
    <property type="protein sequence ID" value="KAF2437026.1"/>
    <property type="molecule type" value="Genomic_DNA"/>
</dbReference>
<dbReference type="PANTHER" id="PTHR28019:SF3">
    <property type="entry name" value="INTEGRAL MEMBRANE PROTEIN (AFU_ORTHOLOGUE AFUA_6G07470)"/>
    <property type="match status" value="1"/>
</dbReference>
<dbReference type="PANTHER" id="PTHR28019">
    <property type="entry name" value="CELL MEMBRANE PROTEIN YLR413W-RELATED"/>
    <property type="match status" value="1"/>
</dbReference>
<feature type="transmembrane region" description="Helical" evidence="2">
    <location>
        <begin position="241"/>
        <end position="263"/>
    </location>
</feature>
<dbReference type="AlphaFoldDB" id="A0A9P4P406"/>
<evidence type="ECO:0000313" key="4">
    <source>
        <dbReference type="Proteomes" id="UP000800235"/>
    </source>
</evidence>
<feature type="transmembrane region" description="Helical" evidence="2">
    <location>
        <begin position="162"/>
        <end position="184"/>
    </location>
</feature>
<dbReference type="GO" id="GO:0051285">
    <property type="term" value="C:cell cortex of cell tip"/>
    <property type="evidence" value="ECO:0007669"/>
    <property type="project" value="TreeGrafter"/>
</dbReference>
<keyword evidence="2" id="KW-0812">Transmembrane</keyword>
<reference evidence="3" key="1">
    <citation type="journal article" date="2020" name="Stud. Mycol.">
        <title>101 Dothideomycetes genomes: a test case for predicting lifestyles and emergence of pathogens.</title>
        <authorList>
            <person name="Haridas S."/>
            <person name="Albert R."/>
            <person name="Binder M."/>
            <person name="Bloem J."/>
            <person name="Labutti K."/>
            <person name="Salamov A."/>
            <person name="Andreopoulos B."/>
            <person name="Baker S."/>
            <person name="Barry K."/>
            <person name="Bills G."/>
            <person name="Bluhm B."/>
            <person name="Cannon C."/>
            <person name="Castanera R."/>
            <person name="Culley D."/>
            <person name="Daum C."/>
            <person name="Ezra D."/>
            <person name="Gonzalez J."/>
            <person name="Henrissat B."/>
            <person name="Kuo A."/>
            <person name="Liang C."/>
            <person name="Lipzen A."/>
            <person name="Lutzoni F."/>
            <person name="Magnuson J."/>
            <person name="Mondo S."/>
            <person name="Nolan M."/>
            <person name="Ohm R."/>
            <person name="Pangilinan J."/>
            <person name="Park H.-J."/>
            <person name="Ramirez L."/>
            <person name="Alfaro M."/>
            <person name="Sun H."/>
            <person name="Tritt A."/>
            <person name="Yoshinaga Y."/>
            <person name="Zwiers L.-H."/>
            <person name="Turgeon B."/>
            <person name="Goodwin S."/>
            <person name="Spatafora J."/>
            <person name="Crous P."/>
            <person name="Grigoriev I."/>
        </authorList>
    </citation>
    <scope>NUCLEOTIDE SEQUENCE</scope>
    <source>
        <strain evidence="3">CBS 130266</strain>
    </source>
</reference>
<accession>A0A9P4P406</accession>
<dbReference type="InterPro" id="IPR052413">
    <property type="entry name" value="SUR7_domain"/>
</dbReference>
<evidence type="ECO:0000313" key="3">
    <source>
        <dbReference type="EMBL" id="KAF2437026.1"/>
    </source>
</evidence>
<feature type="transmembrane region" description="Helical" evidence="2">
    <location>
        <begin position="7"/>
        <end position="32"/>
    </location>
</feature>
<dbReference type="GO" id="GO:0031505">
    <property type="term" value="P:fungal-type cell wall organization"/>
    <property type="evidence" value="ECO:0007669"/>
    <property type="project" value="TreeGrafter"/>
</dbReference>
<dbReference type="InterPro" id="IPR009571">
    <property type="entry name" value="SUR7/Rim9-like_fungi"/>
</dbReference>
<dbReference type="GO" id="GO:0005886">
    <property type="term" value="C:plasma membrane"/>
    <property type="evidence" value="ECO:0007669"/>
    <property type="project" value="InterPro"/>
</dbReference>
<organism evidence="3 4">
    <name type="scientific">Tothia fuscella</name>
    <dbReference type="NCBI Taxonomy" id="1048955"/>
    <lineage>
        <taxon>Eukaryota</taxon>
        <taxon>Fungi</taxon>
        <taxon>Dikarya</taxon>
        <taxon>Ascomycota</taxon>
        <taxon>Pezizomycotina</taxon>
        <taxon>Dothideomycetes</taxon>
        <taxon>Pleosporomycetidae</taxon>
        <taxon>Venturiales</taxon>
        <taxon>Cylindrosympodiaceae</taxon>
        <taxon>Tothia</taxon>
    </lineage>
</organism>
<feature type="compositionally biased region" description="Basic and acidic residues" evidence="1">
    <location>
        <begin position="318"/>
        <end position="332"/>
    </location>
</feature>
<comment type="caution">
    <text evidence="3">The sequence shown here is derived from an EMBL/GenBank/DDBJ whole genome shotgun (WGS) entry which is preliminary data.</text>
</comment>
<evidence type="ECO:0000256" key="1">
    <source>
        <dbReference type="SAM" id="MobiDB-lite"/>
    </source>
</evidence>
<feature type="transmembrane region" description="Helical" evidence="2">
    <location>
        <begin position="191"/>
        <end position="221"/>
    </location>
</feature>